<evidence type="ECO:0000256" key="1">
    <source>
        <dbReference type="SAM" id="Phobius"/>
    </source>
</evidence>
<keyword evidence="1" id="KW-0812">Transmembrane</keyword>
<reference evidence="2 3" key="1">
    <citation type="submission" date="2018-03" db="EMBL/GenBank/DDBJ databases">
        <title>Novel Streptomyces sp. from soil.</title>
        <authorList>
            <person name="Tan G.Y.A."/>
            <person name="Lee Z.Y."/>
        </authorList>
    </citation>
    <scope>NUCLEOTIDE SEQUENCE [LARGE SCALE GENOMIC DNA]</scope>
    <source>
        <strain evidence="2 3">ST5x</strain>
    </source>
</reference>
<evidence type="ECO:0000313" key="2">
    <source>
        <dbReference type="EMBL" id="PRH78455.1"/>
    </source>
</evidence>
<dbReference type="EMBL" id="PVLV01000205">
    <property type="protein sequence ID" value="PRH78455.1"/>
    <property type="molecule type" value="Genomic_DNA"/>
</dbReference>
<feature type="transmembrane region" description="Helical" evidence="1">
    <location>
        <begin position="21"/>
        <end position="40"/>
    </location>
</feature>
<gene>
    <name evidence="2" type="ORF">C6N75_14920</name>
</gene>
<keyword evidence="1" id="KW-1133">Transmembrane helix</keyword>
<accession>A0A2S9PVL4</accession>
<organism evidence="2 3">
    <name type="scientific">Streptomyces solincola</name>
    <dbReference type="NCBI Taxonomy" id="2100817"/>
    <lineage>
        <taxon>Bacteria</taxon>
        <taxon>Bacillati</taxon>
        <taxon>Actinomycetota</taxon>
        <taxon>Actinomycetes</taxon>
        <taxon>Kitasatosporales</taxon>
        <taxon>Streptomycetaceae</taxon>
        <taxon>Streptomyces</taxon>
    </lineage>
</organism>
<dbReference type="AlphaFoldDB" id="A0A2S9PVL4"/>
<name>A0A2S9PVL4_9ACTN</name>
<evidence type="ECO:0000313" key="3">
    <source>
        <dbReference type="Proteomes" id="UP000239322"/>
    </source>
</evidence>
<keyword evidence="3" id="KW-1185">Reference proteome</keyword>
<dbReference type="Proteomes" id="UP000239322">
    <property type="component" value="Unassembled WGS sequence"/>
</dbReference>
<dbReference type="RefSeq" id="WP_105869388.1">
    <property type="nucleotide sequence ID" value="NZ_PVLV01000205.1"/>
</dbReference>
<proteinExistence type="predicted"/>
<dbReference type="OrthoDB" id="4327951at2"/>
<protein>
    <submittedName>
        <fullName evidence="2">Uncharacterized protein</fullName>
    </submittedName>
</protein>
<keyword evidence="1" id="KW-0472">Membrane</keyword>
<sequence>MALTKYAVPPRNVRQLRRVRSVYATGALLALLVLMQTGRVPNERHAVLAAVLLLVFGVLLGWTLVQLRLHGRRGRCSTARRLTSSA</sequence>
<feature type="transmembrane region" description="Helical" evidence="1">
    <location>
        <begin position="46"/>
        <end position="65"/>
    </location>
</feature>
<comment type="caution">
    <text evidence="2">The sequence shown here is derived from an EMBL/GenBank/DDBJ whole genome shotgun (WGS) entry which is preliminary data.</text>
</comment>